<dbReference type="AlphaFoldDB" id="A0AAW4QVT3"/>
<dbReference type="Proteomes" id="UP001197806">
    <property type="component" value="Unassembled WGS sequence"/>
</dbReference>
<evidence type="ECO:0000313" key="1">
    <source>
        <dbReference type="EMBL" id="MBY0036694.1"/>
    </source>
</evidence>
<dbReference type="EMBL" id="JACLPZ010000005">
    <property type="protein sequence ID" value="MBY0036694.1"/>
    <property type="molecule type" value="Genomic_DNA"/>
</dbReference>
<sequence>MEKHYKEHGLEDFWKLKIIRSKKNEIGCSETYEKYKKWCYENNTIPNKRITFLRFLETKGFEIVKSKKEPLYFKGMKIKW</sequence>
<accession>A0AAW4QVT3</accession>
<name>A0AAW4QVT3_BACCE</name>
<evidence type="ECO:0000313" key="2">
    <source>
        <dbReference type="Proteomes" id="UP001197806"/>
    </source>
</evidence>
<evidence type="ECO:0008006" key="3">
    <source>
        <dbReference type="Google" id="ProtNLM"/>
    </source>
</evidence>
<proteinExistence type="predicted"/>
<dbReference type="RefSeq" id="WP_221825508.1">
    <property type="nucleotide sequence ID" value="NZ_JACLPZ010000005.1"/>
</dbReference>
<gene>
    <name evidence="1" type="ORF">H7U08_08890</name>
</gene>
<comment type="caution">
    <text evidence="1">The sequence shown here is derived from an EMBL/GenBank/DDBJ whole genome shotgun (WGS) entry which is preliminary data.</text>
</comment>
<protein>
    <recommendedName>
        <fullName evidence="3">DNA primase/nucleoside triphosphatase C-terminal domain-containing protein</fullName>
    </recommendedName>
</protein>
<reference evidence="1" key="1">
    <citation type="submission" date="2020-08" db="EMBL/GenBank/DDBJ databases">
        <title>Fungal Genomes of the International Space Station.</title>
        <authorList>
            <person name="Seuylemezian A."/>
            <person name="Singh N.K."/>
            <person name="Wood J."/>
            <person name="Venkateswaran K."/>
        </authorList>
    </citation>
    <scope>NUCLEOTIDE SEQUENCE</scope>
    <source>
        <strain evidence="1">I2-B2</strain>
    </source>
</reference>
<organism evidence="1 2">
    <name type="scientific">Bacillus cereus</name>
    <dbReference type="NCBI Taxonomy" id="1396"/>
    <lineage>
        <taxon>Bacteria</taxon>
        <taxon>Bacillati</taxon>
        <taxon>Bacillota</taxon>
        <taxon>Bacilli</taxon>
        <taxon>Bacillales</taxon>
        <taxon>Bacillaceae</taxon>
        <taxon>Bacillus</taxon>
        <taxon>Bacillus cereus group</taxon>
    </lineage>
</organism>